<evidence type="ECO:0000259" key="3">
    <source>
        <dbReference type="Pfam" id="PF05175"/>
    </source>
</evidence>
<gene>
    <name evidence="4" type="ORF">D5366_09585</name>
</gene>
<dbReference type="SUPFAM" id="SSF53335">
    <property type="entry name" value="S-adenosyl-L-methionine-dependent methyltransferases"/>
    <property type="match status" value="1"/>
</dbReference>
<keyword evidence="1 4" id="KW-0489">Methyltransferase</keyword>
<name>A0A4Y6V5M5_9PROT</name>
<evidence type="ECO:0000313" key="5">
    <source>
        <dbReference type="Proteomes" id="UP000317214"/>
    </source>
</evidence>
<dbReference type="InterPro" id="IPR007848">
    <property type="entry name" value="Small_mtfrase_dom"/>
</dbReference>
<sequence>MLSLKTIPRRSGTLLNGRINYQQFAQGYRSGIEPILLAAAVSARKHESLLDIGCGAGASLLCLQARLPHLRSIGVEADFETALLARQNLRTNNLQRATSHVLRGYVPQLPARLRKMAPNANGRFHHVISNPPWYSPEGQPSANCKRNMALRSEAVTLDEWLRCLTRWVLPGGTITTILHSGLIDQACCIFRNNGCGTTRLMPLWPRAGQEAKLSLLQTTFGGKGAFHMLPGLILHDDEQKFTPETENILRNGAPLVF</sequence>
<accession>A0A4Y6V5M5</accession>
<keyword evidence="4" id="KW-0808">Transferase</keyword>
<proteinExistence type="predicted"/>
<evidence type="ECO:0000256" key="2">
    <source>
        <dbReference type="ARBA" id="ARBA00022691"/>
    </source>
</evidence>
<dbReference type="GO" id="GO:0008168">
    <property type="term" value="F:methyltransferase activity"/>
    <property type="evidence" value="ECO:0007669"/>
    <property type="project" value="UniProtKB-KW"/>
</dbReference>
<dbReference type="GO" id="GO:0032259">
    <property type="term" value="P:methylation"/>
    <property type="evidence" value="ECO:0007669"/>
    <property type="project" value="UniProtKB-KW"/>
</dbReference>
<dbReference type="Pfam" id="PF05175">
    <property type="entry name" value="MTS"/>
    <property type="match status" value="1"/>
</dbReference>
<dbReference type="Proteomes" id="UP000317214">
    <property type="component" value="Chromosome"/>
</dbReference>
<organism evidence="4 5">
    <name type="scientific">Neokomagataea tanensis</name>
    <dbReference type="NCBI Taxonomy" id="661191"/>
    <lineage>
        <taxon>Bacteria</taxon>
        <taxon>Pseudomonadati</taxon>
        <taxon>Pseudomonadota</taxon>
        <taxon>Alphaproteobacteria</taxon>
        <taxon>Acetobacterales</taxon>
        <taxon>Acetobacteraceae</taxon>
        <taxon>Neokomagataea</taxon>
    </lineage>
</organism>
<evidence type="ECO:0000313" key="4">
    <source>
        <dbReference type="EMBL" id="QDH25422.1"/>
    </source>
</evidence>
<dbReference type="KEGG" id="ntn:D5366_09585"/>
<keyword evidence="5" id="KW-1185">Reference proteome</keyword>
<dbReference type="InterPro" id="IPR029063">
    <property type="entry name" value="SAM-dependent_MTases_sf"/>
</dbReference>
<reference evidence="4 5" key="1">
    <citation type="submission" date="2018-09" db="EMBL/GenBank/DDBJ databases">
        <title>The complete genome sequence of Neokomagataea tanensis NBRC 106556(T).</title>
        <authorList>
            <person name="Chua K.-O."/>
            <person name="See-Too W.-S."/>
            <person name="Hong K.-W."/>
            <person name="Yin W.-F."/>
            <person name="Chan K.-G."/>
        </authorList>
    </citation>
    <scope>NUCLEOTIDE SEQUENCE [LARGE SCALE GENOMIC DNA]</scope>
    <source>
        <strain evidence="5">AH13 \ NBRC 106556</strain>
    </source>
</reference>
<dbReference type="PANTHER" id="PTHR47739:SF1">
    <property type="entry name" value="TRNA1(VAL) (ADENINE(37)-N6)-METHYLTRANSFERASE"/>
    <property type="match status" value="1"/>
</dbReference>
<dbReference type="RefSeq" id="WP_141493318.1">
    <property type="nucleotide sequence ID" value="NZ_CP032485.1"/>
</dbReference>
<dbReference type="Gene3D" id="3.40.50.150">
    <property type="entry name" value="Vaccinia Virus protein VP39"/>
    <property type="match status" value="1"/>
</dbReference>
<dbReference type="AlphaFoldDB" id="A0A4Y6V5M5"/>
<dbReference type="OrthoDB" id="5489421at2"/>
<protein>
    <submittedName>
        <fullName evidence="4">SAM-dependent methyltransferase</fullName>
    </submittedName>
</protein>
<dbReference type="EMBL" id="CP032485">
    <property type="protein sequence ID" value="QDH25422.1"/>
    <property type="molecule type" value="Genomic_DNA"/>
</dbReference>
<dbReference type="CDD" id="cd02440">
    <property type="entry name" value="AdoMet_MTases"/>
    <property type="match status" value="1"/>
</dbReference>
<keyword evidence="2" id="KW-0949">S-adenosyl-L-methionine</keyword>
<dbReference type="PANTHER" id="PTHR47739">
    <property type="entry name" value="TRNA1(VAL) (ADENINE(37)-N6)-METHYLTRANSFERASE"/>
    <property type="match status" value="1"/>
</dbReference>
<dbReference type="InterPro" id="IPR050210">
    <property type="entry name" value="tRNA_Adenine-N(6)_MTase"/>
</dbReference>
<evidence type="ECO:0000256" key="1">
    <source>
        <dbReference type="ARBA" id="ARBA00022603"/>
    </source>
</evidence>
<feature type="domain" description="Methyltransferase small" evidence="3">
    <location>
        <begin position="36"/>
        <end position="137"/>
    </location>
</feature>